<comment type="caution">
    <text evidence="1">The sequence shown here is derived from an EMBL/GenBank/DDBJ whole genome shotgun (WGS) entry which is preliminary data.</text>
</comment>
<dbReference type="Proteomes" id="UP000249016">
    <property type="component" value="Unassembled WGS sequence"/>
</dbReference>
<reference evidence="1 2" key="1">
    <citation type="submission" date="2018-06" db="EMBL/GenBank/DDBJ databases">
        <title>Spirosoma sp. HMF3257 Genome sequencing and assembly.</title>
        <authorList>
            <person name="Kang H."/>
            <person name="Cha I."/>
            <person name="Kim H."/>
            <person name="Kang J."/>
            <person name="Joh K."/>
        </authorList>
    </citation>
    <scope>NUCLEOTIDE SEQUENCE [LARGE SCALE GENOMIC DNA]</scope>
    <source>
        <strain evidence="1 2">HMF3257</strain>
    </source>
</reference>
<evidence type="ECO:0000313" key="1">
    <source>
        <dbReference type="EMBL" id="RAI76783.1"/>
    </source>
</evidence>
<gene>
    <name evidence="1" type="ORF">HMF3257_26150</name>
</gene>
<protein>
    <recommendedName>
        <fullName evidence="3">Ig-like domain-containing protein</fullName>
    </recommendedName>
</protein>
<evidence type="ECO:0000313" key="2">
    <source>
        <dbReference type="Proteomes" id="UP000249016"/>
    </source>
</evidence>
<dbReference type="EMBL" id="QLII01000001">
    <property type="protein sequence ID" value="RAI76783.1"/>
    <property type="molecule type" value="Genomic_DNA"/>
</dbReference>
<sequence length="145" mass="14608">MTNASPTASLSALGTGTLLWSTGEATPTISVTASGLYSVTLTNVQGCTATASVPVTGSDLTLTLELPQANFATVGSVVNIVVNVFEVGGLPTSSGNVTITITAPIGYTLAFPPVLTSIAVSGEASHPSTMLNGLRRRTWTIGSLP</sequence>
<dbReference type="AlphaFoldDB" id="A0A327NPZ4"/>
<name>A0A327NPZ4_9BACT</name>
<proteinExistence type="predicted"/>
<organism evidence="1 2">
    <name type="scientific">Spirosoma telluris</name>
    <dbReference type="NCBI Taxonomy" id="2183553"/>
    <lineage>
        <taxon>Bacteria</taxon>
        <taxon>Pseudomonadati</taxon>
        <taxon>Bacteroidota</taxon>
        <taxon>Cytophagia</taxon>
        <taxon>Cytophagales</taxon>
        <taxon>Cytophagaceae</taxon>
        <taxon>Spirosoma</taxon>
    </lineage>
</organism>
<evidence type="ECO:0008006" key="3">
    <source>
        <dbReference type="Google" id="ProtNLM"/>
    </source>
</evidence>
<dbReference type="RefSeq" id="WP_111346770.1">
    <property type="nucleotide sequence ID" value="NZ_QLII01000001.1"/>
</dbReference>
<dbReference type="OrthoDB" id="964296at2"/>
<keyword evidence="2" id="KW-1185">Reference proteome</keyword>
<accession>A0A327NPZ4</accession>